<evidence type="ECO:0000313" key="3">
    <source>
        <dbReference type="Proteomes" id="UP000439022"/>
    </source>
</evidence>
<dbReference type="RefSeq" id="WP_151161794.1">
    <property type="nucleotide sequence ID" value="NZ_WKJO01000001.1"/>
</dbReference>
<dbReference type="Proteomes" id="UP000439022">
    <property type="component" value="Unassembled WGS sequence"/>
</dbReference>
<name>A0A6A8GG69_9EURY</name>
<accession>A0A6A8GG69</accession>
<gene>
    <name evidence="2" type="ORF">GJR96_04240</name>
</gene>
<dbReference type="SUPFAM" id="SSF54593">
    <property type="entry name" value="Glyoxalase/Bleomycin resistance protein/Dihydroxybiphenyl dioxygenase"/>
    <property type="match status" value="1"/>
</dbReference>
<sequence length="149" mass="16699">MAINGVHHVVLRVPDVPDGEACYRELFDMEVRFREGLLDGDVGTVPEMFTWDDARSKGVTPTMSFLGRDEFFLAVAQRDETDGKRRVDHIALAVDESTFESVTERAEAAGCTVERNAAHHRTFEDPLGFEWELNASSPPPSRAFDTLEL</sequence>
<dbReference type="InterPro" id="IPR037523">
    <property type="entry name" value="VOC_core"/>
</dbReference>
<evidence type="ECO:0000259" key="1">
    <source>
        <dbReference type="PROSITE" id="PS51819"/>
    </source>
</evidence>
<reference evidence="2 3" key="1">
    <citation type="submission" date="2019-11" db="EMBL/GenBank/DDBJ databases">
        <title>Whole genome sequence of Haloferax sp. MBLA0076.</title>
        <authorList>
            <person name="Seo M.-J."/>
            <person name="Cho E.-S."/>
        </authorList>
    </citation>
    <scope>NUCLEOTIDE SEQUENCE [LARGE SCALE GENOMIC DNA]</scope>
    <source>
        <strain evidence="2 3">MBLA0076</strain>
    </source>
</reference>
<feature type="domain" description="VOC" evidence="1">
    <location>
        <begin position="5"/>
        <end position="149"/>
    </location>
</feature>
<protein>
    <submittedName>
        <fullName evidence="2">VOC family protein</fullName>
    </submittedName>
</protein>
<dbReference type="EMBL" id="WKJO01000001">
    <property type="protein sequence ID" value="MRX21167.1"/>
    <property type="molecule type" value="Genomic_DNA"/>
</dbReference>
<dbReference type="Gene3D" id="3.10.180.10">
    <property type="entry name" value="2,3-Dihydroxybiphenyl 1,2-Dioxygenase, domain 1"/>
    <property type="match status" value="1"/>
</dbReference>
<proteinExistence type="predicted"/>
<organism evidence="2 3">
    <name type="scientific">Haloferax litoreum</name>
    <dbReference type="NCBI Taxonomy" id="2666140"/>
    <lineage>
        <taxon>Archaea</taxon>
        <taxon>Methanobacteriati</taxon>
        <taxon>Methanobacteriota</taxon>
        <taxon>Stenosarchaea group</taxon>
        <taxon>Halobacteria</taxon>
        <taxon>Halobacteriales</taxon>
        <taxon>Haloferacaceae</taxon>
        <taxon>Haloferax</taxon>
    </lineage>
</organism>
<dbReference type="Pfam" id="PF00903">
    <property type="entry name" value="Glyoxalase"/>
    <property type="match status" value="1"/>
</dbReference>
<dbReference type="PROSITE" id="PS51819">
    <property type="entry name" value="VOC"/>
    <property type="match status" value="1"/>
</dbReference>
<dbReference type="InterPro" id="IPR029068">
    <property type="entry name" value="Glyas_Bleomycin-R_OHBP_Dase"/>
</dbReference>
<keyword evidence="3" id="KW-1185">Reference proteome</keyword>
<comment type="caution">
    <text evidence="2">The sequence shown here is derived from an EMBL/GenBank/DDBJ whole genome shotgun (WGS) entry which is preliminary data.</text>
</comment>
<dbReference type="InterPro" id="IPR004360">
    <property type="entry name" value="Glyas_Fos-R_dOase_dom"/>
</dbReference>
<evidence type="ECO:0000313" key="2">
    <source>
        <dbReference type="EMBL" id="MRX21167.1"/>
    </source>
</evidence>
<dbReference type="AlphaFoldDB" id="A0A6A8GG69"/>